<organism evidence="1 2">
    <name type="scientific">Ambrosiozyma monospora</name>
    <name type="common">Yeast</name>
    <name type="synonym">Endomycopsis monosporus</name>
    <dbReference type="NCBI Taxonomy" id="43982"/>
    <lineage>
        <taxon>Eukaryota</taxon>
        <taxon>Fungi</taxon>
        <taxon>Dikarya</taxon>
        <taxon>Ascomycota</taxon>
        <taxon>Saccharomycotina</taxon>
        <taxon>Pichiomycetes</taxon>
        <taxon>Pichiales</taxon>
        <taxon>Pichiaceae</taxon>
        <taxon>Ambrosiozyma</taxon>
    </lineage>
</organism>
<name>A0ACB5TY75_AMBMO</name>
<gene>
    <name evidence="1" type="ORF">Amon02_001019900</name>
</gene>
<dbReference type="EMBL" id="BSXS01010045">
    <property type="protein sequence ID" value="GME97266.1"/>
    <property type="molecule type" value="Genomic_DNA"/>
</dbReference>
<comment type="caution">
    <text evidence="1">The sequence shown here is derived from an EMBL/GenBank/DDBJ whole genome shotgun (WGS) entry which is preliminary data.</text>
</comment>
<keyword evidence="2" id="KW-1185">Reference proteome</keyword>
<evidence type="ECO:0000313" key="2">
    <source>
        <dbReference type="Proteomes" id="UP001165064"/>
    </source>
</evidence>
<protein>
    <submittedName>
        <fullName evidence="1">Unnamed protein product</fullName>
    </submittedName>
</protein>
<proteinExistence type="predicted"/>
<accession>A0ACB5TY75</accession>
<reference evidence="1" key="1">
    <citation type="submission" date="2023-04" db="EMBL/GenBank/DDBJ databases">
        <title>Ambrosiozyma monospora NBRC 10751.</title>
        <authorList>
            <person name="Ichikawa N."/>
            <person name="Sato H."/>
            <person name="Tonouchi N."/>
        </authorList>
    </citation>
    <scope>NUCLEOTIDE SEQUENCE</scope>
    <source>
        <strain evidence="1">NBRC 10751</strain>
    </source>
</reference>
<evidence type="ECO:0000313" key="1">
    <source>
        <dbReference type="EMBL" id="GME97266.1"/>
    </source>
</evidence>
<dbReference type="Proteomes" id="UP001165064">
    <property type="component" value="Unassembled WGS sequence"/>
</dbReference>
<sequence length="248" mass="27688">MTTKTVPGFQNPSLSTTPFPSSTTTTTTTSIKNDTTSPSPTPSLLQDLKLALQKSIKPILTHILQKYIFVAIGTILMLLLLYATNEIIRQTTINFPASVCLMLLLFALLSTNSWIFGEDKTQFYILRFLDIPCGFSLRWMNIYFTPPFVTLVLADKISVKEAFIIAAVFLVGYIFSFGFMAYFVWILQIVLGTYDHDKQQADAEAQAQAARNGGVGKDSSDGSETDVDVNIEKNPRVNKTRDLQYWNG</sequence>